<dbReference type="InterPro" id="IPR050952">
    <property type="entry name" value="TRIM-NHL_E3_ligases"/>
</dbReference>
<evidence type="ECO:0000256" key="1">
    <source>
        <dbReference type="ARBA" id="ARBA00022737"/>
    </source>
</evidence>
<evidence type="ECO:0000313" key="5">
    <source>
        <dbReference type="Proteomes" id="UP001165289"/>
    </source>
</evidence>
<dbReference type="CDD" id="cd05819">
    <property type="entry name" value="NHL"/>
    <property type="match status" value="1"/>
</dbReference>
<dbReference type="Pfam" id="PF01436">
    <property type="entry name" value="NHL"/>
    <property type="match status" value="1"/>
</dbReference>
<protein>
    <submittedName>
        <fullName evidence="4">PEP-CTERM domain protein</fullName>
    </submittedName>
</protein>
<dbReference type="GO" id="GO:0043161">
    <property type="term" value="P:proteasome-mediated ubiquitin-dependent protein catabolic process"/>
    <property type="evidence" value="ECO:0007669"/>
    <property type="project" value="TreeGrafter"/>
</dbReference>
<feature type="repeat" description="NHL" evidence="2">
    <location>
        <begin position="188"/>
        <end position="208"/>
    </location>
</feature>
<dbReference type="PROSITE" id="PS51125">
    <property type="entry name" value="NHL"/>
    <property type="match status" value="2"/>
</dbReference>
<gene>
    <name evidence="4" type="ORF">LOD99_6558</name>
</gene>
<dbReference type="AlphaFoldDB" id="A0AAV7JLQ7"/>
<organism evidence="4 5">
    <name type="scientific">Oopsacas minuta</name>
    <dbReference type="NCBI Taxonomy" id="111878"/>
    <lineage>
        <taxon>Eukaryota</taxon>
        <taxon>Metazoa</taxon>
        <taxon>Porifera</taxon>
        <taxon>Hexactinellida</taxon>
        <taxon>Hexasterophora</taxon>
        <taxon>Lyssacinosida</taxon>
        <taxon>Leucopsacidae</taxon>
        <taxon>Oopsacas</taxon>
    </lineage>
</organism>
<dbReference type="Gene3D" id="2.120.10.30">
    <property type="entry name" value="TolB, C-terminal domain"/>
    <property type="match status" value="1"/>
</dbReference>
<accession>A0AAV7JLQ7</accession>
<dbReference type="SUPFAM" id="SSF101898">
    <property type="entry name" value="NHL repeat"/>
    <property type="match status" value="1"/>
</dbReference>
<evidence type="ECO:0000313" key="4">
    <source>
        <dbReference type="EMBL" id="KAI6649769.1"/>
    </source>
</evidence>
<evidence type="ECO:0000256" key="3">
    <source>
        <dbReference type="SAM" id="Coils"/>
    </source>
</evidence>
<keyword evidence="5" id="KW-1185">Reference proteome</keyword>
<dbReference type="PANTHER" id="PTHR24104">
    <property type="entry name" value="E3 UBIQUITIN-PROTEIN LIGASE NHLRC1-RELATED"/>
    <property type="match status" value="1"/>
</dbReference>
<proteinExistence type="predicted"/>
<feature type="coiled-coil region" evidence="3">
    <location>
        <begin position="54"/>
        <end position="101"/>
    </location>
</feature>
<dbReference type="GO" id="GO:0000209">
    <property type="term" value="P:protein polyubiquitination"/>
    <property type="evidence" value="ECO:0007669"/>
    <property type="project" value="TreeGrafter"/>
</dbReference>
<sequence length="425" mass="48023">MASNITEFESFETLVEKLRQEIRCRCHELVWIIQTRESELLKELESIAIPQKDRKRQEGKLKELRDLYDLNERNFRSNELQAVQQNILEGLSNEINKLKKELTLPYGFSYNPDIVQNLRDFGELKTIVAKQPIPPVPSYKPPLPSSTIVPKPAVSVYSTITHPIYGVCNKGNGSEDLDRAWGIDIHYPTGNIFIADQCNHRIQVFNGDGVHLLTYLVSSGRGQMKWPICLAIHNDKLFVSQHGNDCVTVFGMKGSFVNQFGKSGKKNGEFKSPRGITMEEMSGDIFVCDYGNNRVQVFTGDYKFKSKFGIFIHPMCIQLSGTCIIVLDEGNPCLHIYNLNQTLKRSIISNGLFGQVRSPRTFCLDSIGNILMTDNDCNCICIFNPAGVLVHQITKGVLRPVGVTLDTRGRIVLVSHRDDDCLQFF</sequence>
<dbReference type="InterPro" id="IPR001258">
    <property type="entry name" value="NHL_repeat"/>
</dbReference>
<reference evidence="4 5" key="1">
    <citation type="journal article" date="2023" name="BMC Biol.">
        <title>The compact genome of the sponge Oopsacas minuta (Hexactinellida) is lacking key metazoan core genes.</title>
        <authorList>
            <person name="Santini S."/>
            <person name="Schenkelaars Q."/>
            <person name="Jourda C."/>
            <person name="Duchesne M."/>
            <person name="Belahbib H."/>
            <person name="Rocher C."/>
            <person name="Selva M."/>
            <person name="Riesgo A."/>
            <person name="Vervoort M."/>
            <person name="Leys S.P."/>
            <person name="Kodjabachian L."/>
            <person name="Le Bivic A."/>
            <person name="Borchiellini C."/>
            <person name="Claverie J.M."/>
            <person name="Renard E."/>
        </authorList>
    </citation>
    <scope>NUCLEOTIDE SEQUENCE [LARGE SCALE GENOMIC DNA]</scope>
    <source>
        <strain evidence="4">SPO-2</strain>
    </source>
</reference>
<name>A0AAV7JLQ7_9METZ</name>
<dbReference type="PANTHER" id="PTHR24104:SF25">
    <property type="entry name" value="PROTEIN LIN-41"/>
    <property type="match status" value="1"/>
</dbReference>
<evidence type="ECO:0000256" key="2">
    <source>
        <dbReference type="PROSITE-ProRule" id="PRU00504"/>
    </source>
</evidence>
<dbReference type="Proteomes" id="UP001165289">
    <property type="component" value="Unassembled WGS sequence"/>
</dbReference>
<keyword evidence="3" id="KW-0175">Coiled coil</keyword>
<feature type="repeat" description="NHL" evidence="2">
    <location>
        <begin position="257"/>
        <end position="301"/>
    </location>
</feature>
<dbReference type="EMBL" id="JAKMXF010000318">
    <property type="protein sequence ID" value="KAI6649769.1"/>
    <property type="molecule type" value="Genomic_DNA"/>
</dbReference>
<dbReference type="Pfam" id="PF17170">
    <property type="entry name" value="DUF5128"/>
    <property type="match status" value="1"/>
</dbReference>
<dbReference type="GO" id="GO:0008270">
    <property type="term" value="F:zinc ion binding"/>
    <property type="evidence" value="ECO:0007669"/>
    <property type="project" value="UniProtKB-KW"/>
</dbReference>
<comment type="caution">
    <text evidence="4">The sequence shown here is derived from an EMBL/GenBank/DDBJ whole genome shotgun (WGS) entry which is preliminary data.</text>
</comment>
<keyword evidence="1" id="KW-0677">Repeat</keyword>
<dbReference type="GO" id="GO:0061630">
    <property type="term" value="F:ubiquitin protein ligase activity"/>
    <property type="evidence" value="ECO:0007669"/>
    <property type="project" value="TreeGrafter"/>
</dbReference>
<dbReference type="InterPro" id="IPR011042">
    <property type="entry name" value="6-blade_b-propeller_TolB-like"/>
</dbReference>